<dbReference type="OrthoDB" id="1149028at2"/>
<dbReference type="Proteomes" id="UP000321578">
    <property type="component" value="Unassembled WGS sequence"/>
</dbReference>
<keyword evidence="2" id="KW-1185">Reference proteome</keyword>
<proteinExistence type="predicted"/>
<dbReference type="EMBL" id="VORO01000036">
    <property type="protein sequence ID" value="TXD86861.1"/>
    <property type="molecule type" value="Genomic_DNA"/>
</dbReference>
<dbReference type="RefSeq" id="WP_147088313.1">
    <property type="nucleotide sequence ID" value="NZ_VORM01000037.1"/>
</dbReference>
<gene>
    <name evidence="1" type="ORF">ESY86_19085</name>
</gene>
<dbReference type="AlphaFoldDB" id="A0A5C6ZDJ2"/>
<accession>A0A5C6ZDJ2</accession>
<reference evidence="1 2" key="1">
    <citation type="submission" date="2019-08" db="EMBL/GenBank/DDBJ databases">
        <title>Genomes of Subsaximicrobium wynnwilliamsii strains.</title>
        <authorList>
            <person name="Bowman J.P."/>
        </authorList>
    </citation>
    <scope>NUCLEOTIDE SEQUENCE [LARGE SCALE GENOMIC DNA]</scope>
    <source>
        <strain evidence="1 2">2-80-2</strain>
    </source>
</reference>
<dbReference type="NCBIfam" id="NF041770">
    <property type="entry name" value="CFI_box_CTERM"/>
    <property type="match status" value="1"/>
</dbReference>
<evidence type="ECO:0000313" key="2">
    <source>
        <dbReference type="Proteomes" id="UP000321578"/>
    </source>
</evidence>
<protein>
    <submittedName>
        <fullName evidence="1">Uncharacterized protein</fullName>
    </submittedName>
</protein>
<evidence type="ECO:0000313" key="1">
    <source>
        <dbReference type="EMBL" id="TXD86861.1"/>
    </source>
</evidence>
<organism evidence="1 2">
    <name type="scientific">Subsaximicrobium wynnwilliamsii</name>
    <dbReference type="NCBI Taxonomy" id="291179"/>
    <lineage>
        <taxon>Bacteria</taxon>
        <taxon>Pseudomonadati</taxon>
        <taxon>Bacteroidota</taxon>
        <taxon>Flavobacteriia</taxon>
        <taxon>Flavobacteriales</taxon>
        <taxon>Flavobacteriaceae</taxon>
        <taxon>Subsaximicrobium</taxon>
    </lineage>
</organism>
<sequence length="548" mass="62568">MELIQNNPYRIAGILSNATERELQKQKTKIKAYSKVGKEINSDYDFQALNGITRTEDSIDKAFSTIEQNQDKVNYALFWFLNANPFDNTAIDYLKNGDKEKAIEIWEKVTQNKDVNSKNFSAFNNLGTYKLLSKTQDEIKEGIEAKIKLIESEYFENFVHSVADETYTIDNEKQIEKLVDELLTQFKNQYSSSETLQLFSNCNGSTQNYLSKKFTEEPLHNIESQISSSKNKRKDNKIDAYQFGLNLASNCKDDLVTLQSLLGITDLKYKTIADQLANEIMQCGIDYFNESLENDSSDNYLEQAQKLTKIADRIAVGKLTKDRAKDSLASLADMKDREINQAIAVLSSIKLAYDKAISEIDAQVSSMRMNMPYNQSINYSKVDKMKTSCLNWSKVVERVSSEISLSDIATIRNCSNQSKVSEYQNLVDFLFSKLGPIQINQVKHICYWKDVRAAQAKSTAKKVGSTISSATDKGCYIATMAYGDYDHPQVMKLRNFRDGCLSRTIVGRRFIKFYYKYSPSLVEKLKNKQNINLIIRKGLDQFIKAIKK</sequence>
<comment type="caution">
    <text evidence="1">The sequence shown here is derived from an EMBL/GenBank/DDBJ whole genome shotgun (WGS) entry which is preliminary data.</text>
</comment>
<dbReference type="InterPro" id="IPR049886">
    <property type="entry name" value="CFI_box_CTERM_dom"/>
</dbReference>
<name>A0A5C6ZDJ2_9FLAO</name>